<evidence type="ECO:0000256" key="1">
    <source>
        <dbReference type="ARBA" id="ARBA00001452"/>
    </source>
</evidence>
<dbReference type="FunCoup" id="J3PDX1">
    <property type="interactions" value="32"/>
</dbReference>
<keyword evidence="11" id="KW-1133">Transmembrane helix</keyword>
<feature type="chain" id="PRO_5015095274" description="mannan endo-1,6-alpha-mannosidase" evidence="12">
    <location>
        <begin position="22"/>
        <end position="667"/>
    </location>
</feature>
<evidence type="ECO:0000256" key="10">
    <source>
        <dbReference type="SAM" id="MobiDB-lite"/>
    </source>
</evidence>
<dbReference type="Proteomes" id="UP000006039">
    <property type="component" value="Unassembled WGS sequence"/>
</dbReference>
<feature type="signal peptide" evidence="12">
    <location>
        <begin position="1"/>
        <end position="21"/>
    </location>
</feature>
<sequence>MWGGRRSCCCLAASLLGLAGAYKLDPNSTDSIKSVSRSITDDLINTFYTGHRPGNTPGTLPPPYYWWEGGALMGALIDYWYYTGDTKFNDLTSQGLLAQVGEFNDYMPKAQIMNEGNDDQGFWGVAVMAAAEYKFPDPPKDKPQWLALAQAVFNTQASRWDNQHCGGGLRWQIFQWNNGYDYKNTISQACFFNIAARLALYTGNNTYAEWADRVWDWTYAVGFIDEQRYWIYDGAHIPNNCTNIVPYVWSYNSGAFMHGVAAMYNFTTGARREIWRDRLDRLVNASSVFYNGTNNEIMSEVACEPVGLCNVDQQSFKAYLARWMAATTKWAPWTESRLMPRLRTTAVVAASLCTGGSNGRMCGHKWYEGTHDGLIGLGQQMSVMEVIVGLMAGQVGAPATDKTGGTSQGDPSAGGNDMGFKEPGSIKHDLPPITEKDQAGAYILTVAVLLGLFLGIAFVLANETDERTFPEQWSAMRSSLAGDKMKMAMASAAAATAGVLKKKKASSKNPEGGAEGKDGQGGALSENQASIWNSAMAVDAREKRASRLSVMESSSRATRFSSGGPGGSQNASMEDASSPHPDMQQKRHVQSASARLSDDPELGLSPLTIDLAQGSDSRQPPAAAGFHQSASQQLENNADAGPSSRNVLHKEESTSERQTGTSGGVAT</sequence>
<keyword evidence="6 13" id="KW-0378">Hydrolase</keyword>
<evidence type="ECO:0000256" key="4">
    <source>
        <dbReference type="ARBA" id="ARBA00012350"/>
    </source>
</evidence>
<keyword evidence="5 12" id="KW-0732">Signal</keyword>
<evidence type="ECO:0000313" key="14">
    <source>
        <dbReference type="EnsemblFungi" id="EJT70671"/>
    </source>
</evidence>
<dbReference type="GO" id="GO:0016052">
    <property type="term" value="P:carbohydrate catabolic process"/>
    <property type="evidence" value="ECO:0007669"/>
    <property type="project" value="InterPro"/>
</dbReference>
<dbReference type="RefSeq" id="XP_009227849.1">
    <property type="nucleotide sequence ID" value="XM_009229585.1"/>
</dbReference>
<evidence type="ECO:0000313" key="15">
    <source>
        <dbReference type="Proteomes" id="UP000006039"/>
    </source>
</evidence>
<dbReference type="GeneID" id="20352152"/>
<dbReference type="FunFam" id="1.50.10.20:FF:000006">
    <property type="entry name" value="Mannan endo-1,6-alpha-mannosidase"/>
    <property type="match status" value="1"/>
</dbReference>
<feature type="region of interest" description="Disordered" evidence="10">
    <location>
        <begin position="398"/>
        <end position="432"/>
    </location>
</feature>
<dbReference type="eggNOG" id="ENOG502QSWP">
    <property type="taxonomic scope" value="Eukaryota"/>
</dbReference>
<dbReference type="EMBL" id="GL385401">
    <property type="protein sequence ID" value="EJT70671.1"/>
    <property type="molecule type" value="Genomic_DNA"/>
</dbReference>
<comment type="catalytic activity">
    <reaction evidence="1">
        <text>Random hydrolysis of (1-&gt;6)-alpha-D-mannosidic linkages in unbranched (1-&gt;6)-mannans.</text>
        <dbReference type="EC" id="3.2.1.101"/>
    </reaction>
</comment>
<reference evidence="15" key="1">
    <citation type="submission" date="2010-07" db="EMBL/GenBank/DDBJ databases">
        <title>The genome sequence of Gaeumannomyces graminis var. tritici strain R3-111a-1.</title>
        <authorList>
            <consortium name="The Broad Institute Genome Sequencing Platform"/>
            <person name="Ma L.-J."/>
            <person name="Dead R."/>
            <person name="Young S."/>
            <person name="Zeng Q."/>
            <person name="Koehrsen M."/>
            <person name="Alvarado L."/>
            <person name="Berlin A."/>
            <person name="Chapman S.B."/>
            <person name="Chen Z."/>
            <person name="Freedman E."/>
            <person name="Gellesch M."/>
            <person name="Goldberg J."/>
            <person name="Griggs A."/>
            <person name="Gujja S."/>
            <person name="Heilman E.R."/>
            <person name="Heiman D."/>
            <person name="Hepburn T."/>
            <person name="Howarth C."/>
            <person name="Jen D."/>
            <person name="Larson L."/>
            <person name="Mehta T."/>
            <person name="Neiman D."/>
            <person name="Pearson M."/>
            <person name="Roberts A."/>
            <person name="Saif S."/>
            <person name="Shea T."/>
            <person name="Shenoy N."/>
            <person name="Sisk P."/>
            <person name="Stolte C."/>
            <person name="Sykes S."/>
            <person name="Walk T."/>
            <person name="White J."/>
            <person name="Yandava C."/>
            <person name="Haas B."/>
            <person name="Nusbaum C."/>
            <person name="Birren B."/>
        </authorList>
    </citation>
    <scope>NUCLEOTIDE SEQUENCE [LARGE SCALE GENOMIC DNA]</scope>
    <source>
        <strain evidence="15">R3-111a-1</strain>
    </source>
</reference>
<evidence type="ECO:0000256" key="6">
    <source>
        <dbReference type="ARBA" id="ARBA00022801"/>
    </source>
</evidence>
<accession>J3PDX1</accession>
<comment type="similarity">
    <text evidence="3">Belongs to the glycosyl hydrolase 76 family.</text>
</comment>
<feature type="region of interest" description="Disordered" evidence="10">
    <location>
        <begin position="500"/>
        <end position="524"/>
    </location>
</feature>
<dbReference type="GO" id="GO:0009272">
    <property type="term" value="P:fungal-type cell wall biogenesis"/>
    <property type="evidence" value="ECO:0007669"/>
    <property type="project" value="TreeGrafter"/>
</dbReference>
<keyword evidence="8" id="KW-0325">Glycoprotein</keyword>
<dbReference type="InterPro" id="IPR014480">
    <property type="entry name" value="Mannan-1_6-alpha_mannosidase"/>
</dbReference>
<dbReference type="PANTHER" id="PTHR12145">
    <property type="entry name" value="MANNAN ENDO-1,6-ALPHA-MANNOSIDASE DCW1"/>
    <property type="match status" value="1"/>
</dbReference>
<evidence type="ECO:0000256" key="11">
    <source>
        <dbReference type="SAM" id="Phobius"/>
    </source>
</evidence>
<keyword evidence="15" id="KW-1185">Reference proteome</keyword>
<feature type="compositionally biased region" description="Polar residues" evidence="10">
    <location>
        <begin position="551"/>
        <end position="561"/>
    </location>
</feature>
<dbReference type="InterPro" id="IPR008928">
    <property type="entry name" value="6-hairpin_glycosidase_sf"/>
</dbReference>
<dbReference type="GO" id="GO:0008496">
    <property type="term" value="F:mannan endo-1,6-alpha-mannosidase activity"/>
    <property type="evidence" value="ECO:0007669"/>
    <property type="project" value="UniProtKB-EC"/>
</dbReference>
<dbReference type="AlphaFoldDB" id="J3PDX1"/>
<reference evidence="13" key="3">
    <citation type="submission" date="2010-09" db="EMBL/GenBank/DDBJ databases">
        <title>Annotation of Gaeumannomyces graminis var. tritici R3-111a-1.</title>
        <authorList>
            <consortium name="The Broad Institute Genome Sequencing Platform"/>
            <person name="Ma L.-J."/>
            <person name="Dead R."/>
            <person name="Young S.K."/>
            <person name="Zeng Q."/>
            <person name="Gargeya S."/>
            <person name="Fitzgerald M."/>
            <person name="Haas B."/>
            <person name="Abouelleil A."/>
            <person name="Alvarado L."/>
            <person name="Arachchi H.M."/>
            <person name="Berlin A."/>
            <person name="Brown A."/>
            <person name="Chapman S.B."/>
            <person name="Chen Z."/>
            <person name="Dunbar C."/>
            <person name="Freedman E."/>
            <person name="Gearin G."/>
            <person name="Gellesch M."/>
            <person name="Goldberg J."/>
            <person name="Griggs A."/>
            <person name="Gujja S."/>
            <person name="Heiman D."/>
            <person name="Howarth C."/>
            <person name="Larson L."/>
            <person name="Lui A."/>
            <person name="MacDonald P.J.P."/>
            <person name="Mehta T."/>
            <person name="Montmayeur A."/>
            <person name="Murphy C."/>
            <person name="Neiman D."/>
            <person name="Pearson M."/>
            <person name="Priest M."/>
            <person name="Roberts A."/>
            <person name="Saif S."/>
            <person name="Shea T."/>
            <person name="Shenoy N."/>
            <person name="Sisk P."/>
            <person name="Stolte C."/>
            <person name="Sykes S."/>
            <person name="Yandava C."/>
            <person name="Wortman J."/>
            <person name="Nusbaum C."/>
            <person name="Birren B."/>
        </authorList>
    </citation>
    <scope>NUCLEOTIDE SEQUENCE</scope>
    <source>
        <strain evidence="13">R3-111a-1</strain>
    </source>
</reference>
<evidence type="ECO:0000313" key="13">
    <source>
        <dbReference type="EMBL" id="EJT70671.1"/>
    </source>
</evidence>
<dbReference type="SUPFAM" id="SSF48208">
    <property type="entry name" value="Six-hairpin glycosidases"/>
    <property type="match status" value="1"/>
</dbReference>
<reference evidence="14" key="5">
    <citation type="submission" date="2018-04" db="UniProtKB">
        <authorList>
            <consortium name="EnsemblFungi"/>
        </authorList>
    </citation>
    <scope>IDENTIFICATION</scope>
    <source>
        <strain evidence="14">R3-111a-1</strain>
    </source>
</reference>
<comment type="subcellular location">
    <subcellularLocation>
        <location evidence="2">Endomembrane system</location>
    </subcellularLocation>
</comment>
<dbReference type="EnsemblFungi" id="EJT70671">
    <property type="protein sequence ID" value="EJT70671"/>
    <property type="gene ID" value="GGTG_11694"/>
</dbReference>
<dbReference type="OrthoDB" id="4187847at2759"/>
<reference evidence="13" key="2">
    <citation type="submission" date="2010-07" db="EMBL/GenBank/DDBJ databases">
        <authorList>
            <consortium name="The Broad Institute Genome Sequencing Platform"/>
            <consortium name="Broad Institute Genome Sequencing Center for Infectious Disease"/>
            <person name="Ma L.-J."/>
            <person name="Dead R."/>
            <person name="Young S."/>
            <person name="Zeng Q."/>
            <person name="Koehrsen M."/>
            <person name="Alvarado L."/>
            <person name="Berlin A."/>
            <person name="Chapman S.B."/>
            <person name="Chen Z."/>
            <person name="Freedman E."/>
            <person name="Gellesch M."/>
            <person name="Goldberg J."/>
            <person name="Griggs A."/>
            <person name="Gujja S."/>
            <person name="Heilman E.R."/>
            <person name="Heiman D."/>
            <person name="Hepburn T."/>
            <person name="Howarth C."/>
            <person name="Jen D."/>
            <person name="Larson L."/>
            <person name="Mehta T."/>
            <person name="Neiman D."/>
            <person name="Pearson M."/>
            <person name="Roberts A."/>
            <person name="Saif S."/>
            <person name="Shea T."/>
            <person name="Shenoy N."/>
            <person name="Sisk P."/>
            <person name="Stolte C."/>
            <person name="Sykes S."/>
            <person name="Walk T."/>
            <person name="White J."/>
            <person name="Yandava C."/>
            <person name="Haas B."/>
            <person name="Nusbaum C."/>
            <person name="Birren B."/>
        </authorList>
    </citation>
    <scope>NUCLEOTIDE SEQUENCE</scope>
    <source>
        <strain evidence="13">R3-111a-1</strain>
    </source>
</reference>
<proteinExistence type="inferred from homology"/>
<keyword evidence="7 11" id="KW-0472">Membrane</keyword>
<gene>
    <name evidence="14" type="primary">20352152</name>
    <name evidence="13" type="ORF">GGTG_11694</name>
</gene>
<protein>
    <recommendedName>
        <fullName evidence="4">mannan endo-1,6-alpha-mannosidase</fullName>
        <ecNumber evidence="4">3.2.1.101</ecNumber>
    </recommendedName>
</protein>
<dbReference type="EC" id="3.2.1.101" evidence="4"/>
<keyword evidence="11" id="KW-0812">Transmembrane</keyword>
<dbReference type="Pfam" id="PF03663">
    <property type="entry name" value="Glyco_hydro_76"/>
    <property type="match status" value="1"/>
</dbReference>
<dbReference type="VEuPathDB" id="FungiDB:GGTG_11694"/>
<organism evidence="13">
    <name type="scientific">Gaeumannomyces tritici (strain R3-111a-1)</name>
    <name type="common">Wheat and barley take-all root rot fungus</name>
    <name type="synonym">Gaeumannomyces graminis var. tritici</name>
    <dbReference type="NCBI Taxonomy" id="644352"/>
    <lineage>
        <taxon>Eukaryota</taxon>
        <taxon>Fungi</taxon>
        <taxon>Dikarya</taxon>
        <taxon>Ascomycota</taxon>
        <taxon>Pezizomycotina</taxon>
        <taxon>Sordariomycetes</taxon>
        <taxon>Sordariomycetidae</taxon>
        <taxon>Magnaporthales</taxon>
        <taxon>Magnaporthaceae</taxon>
        <taxon>Gaeumannomyces</taxon>
    </lineage>
</organism>
<dbReference type="HOGENOM" id="CLU_025694_1_2_1"/>
<evidence type="ECO:0000256" key="7">
    <source>
        <dbReference type="ARBA" id="ARBA00023136"/>
    </source>
</evidence>
<dbReference type="Gene3D" id="1.50.10.20">
    <property type="match status" value="1"/>
</dbReference>
<feature type="transmembrane region" description="Helical" evidence="11">
    <location>
        <begin position="439"/>
        <end position="461"/>
    </location>
</feature>
<evidence type="ECO:0000256" key="12">
    <source>
        <dbReference type="SAM" id="SignalP"/>
    </source>
</evidence>
<dbReference type="GO" id="GO:0012505">
    <property type="term" value="C:endomembrane system"/>
    <property type="evidence" value="ECO:0007669"/>
    <property type="project" value="UniProtKB-SubCell"/>
</dbReference>
<evidence type="ECO:0000256" key="3">
    <source>
        <dbReference type="ARBA" id="ARBA00009699"/>
    </source>
</evidence>
<dbReference type="PANTHER" id="PTHR12145:SF36">
    <property type="entry name" value="MANNAN ENDO-1,6-ALPHA-MANNOSIDASE DCW1"/>
    <property type="match status" value="1"/>
</dbReference>
<reference evidence="14" key="4">
    <citation type="journal article" date="2015" name="G3 (Bethesda)">
        <title>Genome sequences of three phytopathogenic species of the Magnaporthaceae family of fungi.</title>
        <authorList>
            <person name="Okagaki L.H."/>
            <person name="Nunes C.C."/>
            <person name="Sailsbery J."/>
            <person name="Clay B."/>
            <person name="Brown D."/>
            <person name="John T."/>
            <person name="Oh Y."/>
            <person name="Young N."/>
            <person name="Fitzgerald M."/>
            <person name="Haas B.J."/>
            <person name="Zeng Q."/>
            <person name="Young S."/>
            <person name="Adiconis X."/>
            <person name="Fan L."/>
            <person name="Levin J.Z."/>
            <person name="Mitchell T.K."/>
            <person name="Okubara P.A."/>
            <person name="Farman M.L."/>
            <person name="Kohn L.M."/>
            <person name="Birren B."/>
            <person name="Ma L.-J."/>
            <person name="Dean R.A."/>
        </authorList>
    </citation>
    <scope>NUCLEOTIDE SEQUENCE</scope>
    <source>
        <strain evidence="14">R3-111a-1</strain>
    </source>
</reference>
<feature type="region of interest" description="Disordered" evidence="10">
    <location>
        <begin position="547"/>
        <end position="667"/>
    </location>
</feature>
<name>J3PDX1_GAET3</name>
<dbReference type="InterPro" id="IPR005198">
    <property type="entry name" value="Glyco_hydro_76"/>
</dbReference>
<dbReference type="STRING" id="644352.J3PDX1"/>
<evidence type="ECO:0000256" key="8">
    <source>
        <dbReference type="ARBA" id="ARBA00023180"/>
    </source>
</evidence>
<evidence type="ECO:0000256" key="9">
    <source>
        <dbReference type="ARBA" id="ARBA00023295"/>
    </source>
</evidence>
<evidence type="ECO:0000256" key="5">
    <source>
        <dbReference type="ARBA" id="ARBA00022729"/>
    </source>
</evidence>
<keyword evidence="9" id="KW-0326">Glycosidase</keyword>
<evidence type="ECO:0000256" key="2">
    <source>
        <dbReference type="ARBA" id="ARBA00004308"/>
    </source>
</evidence>